<feature type="domain" description="DDE Tnp4" evidence="3">
    <location>
        <begin position="106"/>
        <end position="259"/>
    </location>
</feature>
<proteinExistence type="predicted"/>
<reference evidence="4 5" key="1">
    <citation type="submission" date="2015-12" db="EMBL/GenBank/DDBJ databases">
        <authorList>
            <person name="Shamseldin A."/>
            <person name="Moawad H."/>
            <person name="Abd El-Rahim W.M."/>
            <person name="Sadowsky M.J."/>
        </authorList>
    </citation>
    <scope>NUCLEOTIDE SEQUENCE [LARGE SCALE GENOMIC DNA]</scope>
    <source>
        <strain evidence="4 5">S43</strain>
    </source>
</reference>
<dbReference type="Pfam" id="PF13359">
    <property type="entry name" value="DDE_Tnp_4"/>
    <property type="match status" value="1"/>
</dbReference>
<dbReference type="Proteomes" id="UP000234632">
    <property type="component" value="Unassembled WGS sequence"/>
</dbReference>
<protein>
    <recommendedName>
        <fullName evidence="3">DDE Tnp4 domain-containing protein</fullName>
    </recommendedName>
</protein>
<dbReference type="RefSeq" id="WP_101853418.1">
    <property type="nucleotide sequence ID" value="NZ_LOMZ01000004.1"/>
</dbReference>
<comment type="caution">
    <text evidence="4">The sequence shown here is derived from an EMBL/GenBank/DDBJ whole genome shotgun (WGS) entry which is preliminary data.</text>
</comment>
<evidence type="ECO:0000259" key="3">
    <source>
        <dbReference type="Pfam" id="PF13359"/>
    </source>
</evidence>
<dbReference type="AlphaFoldDB" id="A0A2N4SXS9"/>
<dbReference type="InterPro" id="IPR027806">
    <property type="entry name" value="HARBI1_dom"/>
</dbReference>
<accession>A0A2N4SXS9</accession>
<dbReference type="GO" id="GO:0046872">
    <property type="term" value="F:metal ion binding"/>
    <property type="evidence" value="ECO:0007669"/>
    <property type="project" value="UniProtKB-KW"/>
</dbReference>
<name>A0A2N4SXS9_9MICC</name>
<gene>
    <name evidence="4" type="ORF">AUQ48_17055</name>
</gene>
<comment type="cofactor">
    <cofactor evidence="1">
        <name>a divalent metal cation</name>
        <dbReference type="ChEBI" id="CHEBI:60240"/>
    </cofactor>
</comment>
<evidence type="ECO:0000256" key="1">
    <source>
        <dbReference type="ARBA" id="ARBA00001968"/>
    </source>
</evidence>
<evidence type="ECO:0000313" key="5">
    <source>
        <dbReference type="Proteomes" id="UP000234632"/>
    </source>
</evidence>
<keyword evidence="2" id="KW-0479">Metal-binding</keyword>
<sequence length="266" mass="28874">MFTYSAICDVPIETLDFLATLLHRHRKTHDRRPAQRAGTARTQAKLVLRWYRDSTRVVALGHDHGLSQATAYRYLHEGIDVLAAEAPQLHETLAQAQTDELPYLTLDGTLIPTDRLAERTEAGNHAWYSGKHKSFGGNIQVISDPTGFPLWASPVEPGSTHDITAAREHCLGALYPAAATGLPTLADKGYQGAGIGVHTPVKGSHLGVDNRAYNGLLTGMRSIGERANALLTQRWTVLRHVTLSPSRIGAIIAGALVLTTLERGAR</sequence>
<evidence type="ECO:0000313" key="4">
    <source>
        <dbReference type="EMBL" id="PLC10759.1"/>
    </source>
</evidence>
<organism evidence="4 5">
    <name type="scientific">Kocuria flava</name>
    <dbReference type="NCBI Taxonomy" id="446860"/>
    <lineage>
        <taxon>Bacteria</taxon>
        <taxon>Bacillati</taxon>
        <taxon>Actinomycetota</taxon>
        <taxon>Actinomycetes</taxon>
        <taxon>Micrococcales</taxon>
        <taxon>Micrococcaceae</taxon>
        <taxon>Kocuria</taxon>
    </lineage>
</organism>
<evidence type="ECO:0000256" key="2">
    <source>
        <dbReference type="ARBA" id="ARBA00022723"/>
    </source>
</evidence>
<dbReference type="EMBL" id="LOMZ01000004">
    <property type="protein sequence ID" value="PLC10759.1"/>
    <property type="molecule type" value="Genomic_DNA"/>
</dbReference>